<reference evidence="2" key="1">
    <citation type="submission" date="2023-08" db="EMBL/GenBank/DDBJ databases">
        <authorList>
            <person name="Chen Y."/>
            <person name="Shah S."/>
            <person name="Dougan E. K."/>
            <person name="Thang M."/>
            <person name="Chan C."/>
        </authorList>
    </citation>
    <scope>NUCLEOTIDE SEQUENCE</scope>
</reference>
<protein>
    <submittedName>
        <fullName evidence="2">Uncharacterized protein</fullName>
    </submittedName>
</protein>
<accession>A0AA36JJ81</accession>
<dbReference type="AlphaFoldDB" id="A0AA36JJ81"/>
<feature type="compositionally biased region" description="Low complexity" evidence="1">
    <location>
        <begin position="45"/>
        <end position="56"/>
    </location>
</feature>
<sequence length="157" mass="16518">MPGRTPSAPSTVRAISGISGISPGAGASVRSILSQAHLSGVRKVGSSGLRNRSSGGPCFAASWTPGGKGNTGRGGASGFRTQRARSVERERPRTESVPYSQKKWIRSDGREVDVHSQIMGLQSAHDLIDLAGEFVNEFAVFHACGPQGEERDDQGKT</sequence>
<evidence type="ECO:0000313" key="2">
    <source>
        <dbReference type="EMBL" id="CAJ1407238.1"/>
    </source>
</evidence>
<evidence type="ECO:0000313" key="3">
    <source>
        <dbReference type="Proteomes" id="UP001178507"/>
    </source>
</evidence>
<feature type="region of interest" description="Disordered" evidence="1">
    <location>
        <begin position="45"/>
        <end position="102"/>
    </location>
</feature>
<evidence type="ECO:0000256" key="1">
    <source>
        <dbReference type="SAM" id="MobiDB-lite"/>
    </source>
</evidence>
<name>A0AA36JJ81_9DINO</name>
<feature type="compositionally biased region" description="Basic and acidic residues" evidence="1">
    <location>
        <begin position="85"/>
        <end position="94"/>
    </location>
</feature>
<gene>
    <name evidence="2" type="ORF">EVOR1521_LOCUS28995</name>
</gene>
<dbReference type="EMBL" id="CAUJNA010003663">
    <property type="protein sequence ID" value="CAJ1407238.1"/>
    <property type="molecule type" value="Genomic_DNA"/>
</dbReference>
<dbReference type="Proteomes" id="UP001178507">
    <property type="component" value="Unassembled WGS sequence"/>
</dbReference>
<proteinExistence type="predicted"/>
<feature type="compositionally biased region" description="Gly residues" evidence="1">
    <location>
        <begin position="66"/>
        <end position="77"/>
    </location>
</feature>
<keyword evidence="3" id="KW-1185">Reference proteome</keyword>
<comment type="caution">
    <text evidence="2">The sequence shown here is derived from an EMBL/GenBank/DDBJ whole genome shotgun (WGS) entry which is preliminary data.</text>
</comment>
<organism evidence="2 3">
    <name type="scientific">Effrenium voratum</name>
    <dbReference type="NCBI Taxonomy" id="2562239"/>
    <lineage>
        <taxon>Eukaryota</taxon>
        <taxon>Sar</taxon>
        <taxon>Alveolata</taxon>
        <taxon>Dinophyceae</taxon>
        <taxon>Suessiales</taxon>
        <taxon>Symbiodiniaceae</taxon>
        <taxon>Effrenium</taxon>
    </lineage>
</organism>